<dbReference type="InterPro" id="IPR023214">
    <property type="entry name" value="HAD_sf"/>
</dbReference>
<sequence length="228" mass="25840">MRKAVIFDFDGVVINSTEVQRQAFFESYKIAVGDGGVPSFEEFLRHSGDSLPNIFTKMNLPLEMVEPYREISRRKITEIKVYDGMRELLAELKENRYKCGLCTGKDRARTIEILDNADLFNYFDTLVCSDDVCNPKPHPESLVLCLTKLSASREDSVMVGDARNDILCAKSAGVKNIAVTWGDTDIEDLKKERPDYVVRSIVELKGCLFNLYNQNTRKGILSPQILPM</sequence>
<dbReference type="AlphaFoldDB" id="U4R1S4"/>
<accession>U4R1S4</accession>
<dbReference type="PATRIC" id="fig|1330534.3.peg.2452"/>
<dbReference type="InterPro" id="IPR023198">
    <property type="entry name" value="PGP-like_dom2"/>
</dbReference>
<dbReference type="NCBIfam" id="TIGR01509">
    <property type="entry name" value="HAD-SF-IA-v3"/>
    <property type="match status" value="1"/>
</dbReference>
<dbReference type="EMBL" id="ATAY01000044">
    <property type="protein sequence ID" value="EPR10814.1"/>
    <property type="molecule type" value="Genomic_DNA"/>
</dbReference>
<dbReference type="Pfam" id="PF13419">
    <property type="entry name" value="HAD_2"/>
    <property type="match status" value="1"/>
</dbReference>
<dbReference type="Gene3D" id="1.10.150.240">
    <property type="entry name" value="Putative phosphatase, domain 2"/>
    <property type="match status" value="1"/>
</dbReference>
<dbReference type="RefSeq" id="WP_020815949.1">
    <property type="nucleotide sequence ID" value="NZ_ATAY01000044.1"/>
</dbReference>
<dbReference type="Proteomes" id="UP000016860">
    <property type="component" value="Unassembled WGS sequence"/>
</dbReference>
<dbReference type="Gene3D" id="3.40.50.1000">
    <property type="entry name" value="HAD superfamily/HAD-like"/>
    <property type="match status" value="1"/>
</dbReference>
<dbReference type="InterPro" id="IPR006439">
    <property type="entry name" value="HAD-SF_hydro_IA"/>
</dbReference>
<dbReference type="SUPFAM" id="SSF56784">
    <property type="entry name" value="HAD-like"/>
    <property type="match status" value="1"/>
</dbReference>
<dbReference type="InterPro" id="IPR041492">
    <property type="entry name" value="HAD_2"/>
</dbReference>
<dbReference type="SFLD" id="SFLDG01129">
    <property type="entry name" value="C1.5:_HAD__Beta-PGM__Phosphata"/>
    <property type="match status" value="1"/>
</dbReference>
<dbReference type="GO" id="GO:0005829">
    <property type="term" value="C:cytosol"/>
    <property type="evidence" value="ECO:0007669"/>
    <property type="project" value="TreeGrafter"/>
</dbReference>
<name>U4R1S4_9FIRM</name>
<organism evidence="1 2">
    <name type="scientific">Ruminiclostridium papyrosolvens C7</name>
    <dbReference type="NCBI Taxonomy" id="1330534"/>
    <lineage>
        <taxon>Bacteria</taxon>
        <taxon>Bacillati</taxon>
        <taxon>Bacillota</taxon>
        <taxon>Clostridia</taxon>
        <taxon>Eubacteriales</taxon>
        <taxon>Oscillospiraceae</taxon>
        <taxon>Ruminiclostridium</taxon>
    </lineage>
</organism>
<evidence type="ECO:0000313" key="2">
    <source>
        <dbReference type="Proteomes" id="UP000016860"/>
    </source>
</evidence>
<gene>
    <name evidence="1" type="ORF">L323_12305</name>
</gene>
<dbReference type="InterPro" id="IPR036412">
    <property type="entry name" value="HAD-like_sf"/>
</dbReference>
<protein>
    <submittedName>
        <fullName evidence="1">Haloacid dehalogenase</fullName>
    </submittedName>
</protein>
<dbReference type="PANTHER" id="PTHR43434">
    <property type="entry name" value="PHOSPHOGLYCOLATE PHOSPHATASE"/>
    <property type="match status" value="1"/>
</dbReference>
<dbReference type="STRING" id="1330534.L323_12305"/>
<comment type="caution">
    <text evidence="1">The sequence shown here is derived from an EMBL/GenBank/DDBJ whole genome shotgun (WGS) entry which is preliminary data.</text>
</comment>
<reference evidence="1 2" key="1">
    <citation type="journal article" date="2013" name="Genome Announc.">
        <title>Draft Genome Sequence of the Cellulolytic Bacterium Clostridium papyrosolvens C7 (ATCC 700395).</title>
        <authorList>
            <person name="Zepeda V."/>
            <person name="Dassa B."/>
            <person name="Borovok I."/>
            <person name="Lamed R."/>
            <person name="Bayer E.A."/>
            <person name="Cate J.H."/>
        </authorList>
    </citation>
    <scope>NUCLEOTIDE SEQUENCE [LARGE SCALE GENOMIC DNA]</scope>
    <source>
        <strain evidence="1 2">C7</strain>
    </source>
</reference>
<dbReference type="FunFam" id="3.40.50.1000:FF:000022">
    <property type="entry name" value="Phosphoglycolate phosphatase"/>
    <property type="match status" value="1"/>
</dbReference>
<dbReference type="SFLD" id="SFLDG01135">
    <property type="entry name" value="C1.5.6:_HAD__Beta-PGM__Phospha"/>
    <property type="match status" value="1"/>
</dbReference>
<dbReference type="NCBIfam" id="TIGR01549">
    <property type="entry name" value="HAD-SF-IA-v1"/>
    <property type="match status" value="1"/>
</dbReference>
<dbReference type="OrthoDB" id="9807630at2"/>
<dbReference type="GO" id="GO:0006281">
    <property type="term" value="P:DNA repair"/>
    <property type="evidence" value="ECO:0007669"/>
    <property type="project" value="TreeGrafter"/>
</dbReference>
<proteinExistence type="predicted"/>
<dbReference type="SFLD" id="SFLDS00003">
    <property type="entry name" value="Haloacid_Dehalogenase"/>
    <property type="match status" value="1"/>
</dbReference>
<dbReference type="PANTHER" id="PTHR43434:SF1">
    <property type="entry name" value="PHOSPHOGLYCOLATE PHOSPHATASE"/>
    <property type="match status" value="1"/>
</dbReference>
<evidence type="ECO:0000313" key="1">
    <source>
        <dbReference type="EMBL" id="EPR10814.1"/>
    </source>
</evidence>
<dbReference type="InterPro" id="IPR050155">
    <property type="entry name" value="HAD-like_hydrolase_sf"/>
</dbReference>
<dbReference type="GO" id="GO:0008967">
    <property type="term" value="F:phosphoglycolate phosphatase activity"/>
    <property type="evidence" value="ECO:0007669"/>
    <property type="project" value="TreeGrafter"/>
</dbReference>